<sequence length="324" mass="35742">MPTTIKPVSPFYDSVATPPLLSDHVEYPKSLLATEVISPASLDVTLNTLGPLSHSRQSTPAPVFRFPSRPPKLERHSTPPNAKRVTFQRATSAASEETHDTTEDSSASEDESDDESSLSTLSEDSKIPKPQGEPGRPGRGGYNLETALGWNDTTYLKFKKLTHRLVDEHLDTTKCASAQNPTLLKVATAAFPDLENYSNCWPVTDMVMMRLKYTSSRARRREVEMAAGKCKRTRSTFAHILQSTAIKNDFNRYNTNARLQIETMVSGLATILAAILATIYQCKIADSGDGGLDRPRRFSCRATLYCESSAITESLARMFTAQCV</sequence>
<evidence type="ECO:0000313" key="2">
    <source>
        <dbReference type="EMBL" id="KIK20352.1"/>
    </source>
</evidence>
<dbReference type="HOGENOM" id="CLU_065614_0_0_1"/>
<gene>
    <name evidence="2" type="ORF">PISMIDRAFT_13031</name>
</gene>
<protein>
    <submittedName>
        <fullName evidence="2">Uncharacterized protein</fullName>
    </submittedName>
</protein>
<dbReference type="OrthoDB" id="2686745at2759"/>
<proteinExistence type="predicted"/>
<reference evidence="2 3" key="1">
    <citation type="submission" date="2014-04" db="EMBL/GenBank/DDBJ databases">
        <authorList>
            <consortium name="DOE Joint Genome Institute"/>
            <person name="Kuo A."/>
            <person name="Kohler A."/>
            <person name="Costa M.D."/>
            <person name="Nagy L.G."/>
            <person name="Floudas D."/>
            <person name="Copeland A."/>
            <person name="Barry K.W."/>
            <person name="Cichocki N."/>
            <person name="Veneault-Fourrey C."/>
            <person name="LaButti K."/>
            <person name="Lindquist E.A."/>
            <person name="Lipzen A."/>
            <person name="Lundell T."/>
            <person name="Morin E."/>
            <person name="Murat C."/>
            <person name="Sun H."/>
            <person name="Tunlid A."/>
            <person name="Henrissat B."/>
            <person name="Grigoriev I.V."/>
            <person name="Hibbett D.S."/>
            <person name="Martin F."/>
            <person name="Nordberg H.P."/>
            <person name="Cantor M.N."/>
            <person name="Hua S.X."/>
        </authorList>
    </citation>
    <scope>NUCLEOTIDE SEQUENCE [LARGE SCALE GENOMIC DNA]</scope>
    <source>
        <strain evidence="2 3">441</strain>
    </source>
</reference>
<name>A0A0C9ZD30_9AGAM</name>
<organism evidence="2 3">
    <name type="scientific">Pisolithus microcarpus 441</name>
    <dbReference type="NCBI Taxonomy" id="765257"/>
    <lineage>
        <taxon>Eukaryota</taxon>
        <taxon>Fungi</taxon>
        <taxon>Dikarya</taxon>
        <taxon>Basidiomycota</taxon>
        <taxon>Agaricomycotina</taxon>
        <taxon>Agaricomycetes</taxon>
        <taxon>Agaricomycetidae</taxon>
        <taxon>Boletales</taxon>
        <taxon>Sclerodermatineae</taxon>
        <taxon>Pisolithaceae</taxon>
        <taxon>Pisolithus</taxon>
    </lineage>
</organism>
<accession>A0A0C9ZD30</accession>
<feature type="region of interest" description="Disordered" evidence="1">
    <location>
        <begin position="52"/>
        <end position="144"/>
    </location>
</feature>
<dbReference type="EMBL" id="KN833766">
    <property type="protein sequence ID" value="KIK20352.1"/>
    <property type="molecule type" value="Genomic_DNA"/>
</dbReference>
<reference evidence="3" key="2">
    <citation type="submission" date="2015-01" db="EMBL/GenBank/DDBJ databases">
        <title>Evolutionary Origins and Diversification of the Mycorrhizal Mutualists.</title>
        <authorList>
            <consortium name="DOE Joint Genome Institute"/>
            <consortium name="Mycorrhizal Genomics Consortium"/>
            <person name="Kohler A."/>
            <person name="Kuo A."/>
            <person name="Nagy L.G."/>
            <person name="Floudas D."/>
            <person name="Copeland A."/>
            <person name="Barry K.W."/>
            <person name="Cichocki N."/>
            <person name="Veneault-Fourrey C."/>
            <person name="LaButti K."/>
            <person name="Lindquist E.A."/>
            <person name="Lipzen A."/>
            <person name="Lundell T."/>
            <person name="Morin E."/>
            <person name="Murat C."/>
            <person name="Riley R."/>
            <person name="Ohm R."/>
            <person name="Sun H."/>
            <person name="Tunlid A."/>
            <person name="Henrissat B."/>
            <person name="Grigoriev I.V."/>
            <person name="Hibbett D.S."/>
            <person name="Martin F."/>
        </authorList>
    </citation>
    <scope>NUCLEOTIDE SEQUENCE [LARGE SCALE GENOMIC DNA]</scope>
    <source>
        <strain evidence="3">441</strain>
    </source>
</reference>
<feature type="compositionally biased region" description="Acidic residues" evidence="1">
    <location>
        <begin position="106"/>
        <end position="116"/>
    </location>
</feature>
<dbReference type="STRING" id="765257.A0A0C9ZD30"/>
<dbReference type="AlphaFoldDB" id="A0A0C9ZD30"/>
<evidence type="ECO:0000313" key="3">
    <source>
        <dbReference type="Proteomes" id="UP000054018"/>
    </source>
</evidence>
<dbReference type="Proteomes" id="UP000054018">
    <property type="component" value="Unassembled WGS sequence"/>
</dbReference>
<keyword evidence="3" id="KW-1185">Reference proteome</keyword>
<evidence type="ECO:0000256" key="1">
    <source>
        <dbReference type="SAM" id="MobiDB-lite"/>
    </source>
</evidence>